<evidence type="ECO:0000256" key="2">
    <source>
        <dbReference type="ARBA" id="ARBA00007532"/>
    </source>
</evidence>
<dbReference type="PANTHER" id="PTHR22912">
    <property type="entry name" value="DISULFIDE OXIDOREDUCTASE"/>
    <property type="match status" value="1"/>
</dbReference>
<feature type="active site" description="Proton acceptor" evidence="13">
    <location>
        <position position="457"/>
    </location>
</feature>
<feature type="binding site" evidence="14">
    <location>
        <begin position="192"/>
        <end position="199"/>
    </location>
    <ligand>
        <name>NAD(+)</name>
        <dbReference type="ChEBI" id="CHEBI:57540"/>
    </ligand>
</feature>
<evidence type="ECO:0000259" key="18">
    <source>
        <dbReference type="Pfam" id="PF07992"/>
    </source>
</evidence>
<sequence length="480" mass="50411">MDRTGASRAATSGSRTVIVIGGGPGGYVAAIRAAQLGAAVTLIEREHIGGTCLNIGCIPTKCLLHSAELLCEIRDWGAEVGVDVDGARVNVPQLMAHKDSVVNQLTSGVAGLLRLHGVKVIEGEARFTGRREIELTRRNGSGETMGADDLIVASGSVNAVPPIPGLREVPACIDSTGALGLTRLPESMVVIGGGVIGVELACAYAAFGTRVDIVEALDHVLPMLDGDLTKIGIAHMRRMGIKLHLSCPVQRVEERAGGATVVCRDKDAGQEVSFEAEKVLVAVGRAPNTASLDLAAGGIDNERGAIRVNDHMQTNVRGVYAIGDCVCGHARLAHTAMVMGEVAAETIMGPEARYDESTNPTCVYMEPEAASVGLTEEQCQERDIAYRTARFSLAGNGKALIENGGEGLVKIIAEPRYDQILGMHIIGPRATDLISEGALAIRLEATVDELVSTIHAHPTISEAVREASLSYFGRAIHAKS</sequence>
<dbReference type="AlphaFoldDB" id="U2THP9"/>
<feature type="binding site" evidence="14">
    <location>
        <position position="61"/>
    </location>
    <ligand>
        <name>FAD</name>
        <dbReference type="ChEBI" id="CHEBI:57692"/>
    </ligand>
</feature>
<dbReference type="InterPro" id="IPR016156">
    <property type="entry name" value="FAD/NAD-linked_Rdtase_dimer_sf"/>
</dbReference>
<dbReference type="GO" id="GO:0006103">
    <property type="term" value="P:2-oxoglutarate metabolic process"/>
    <property type="evidence" value="ECO:0007669"/>
    <property type="project" value="TreeGrafter"/>
</dbReference>
<evidence type="ECO:0000256" key="12">
    <source>
        <dbReference type="ARBA" id="ARBA00049187"/>
    </source>
</evidence>
<evidence type="ECO:0000256" key="5">
    <source>
        <dbReference type="ARBA" id="ARBA00022490"/>
    </source>
</evidence>
<dbReference type="EMBL" id="AWEZ01000073">
    <property type="protein sequence ID" value="ERL06000.1"/>
    <property type="molecule type" value="Genomic_DNA"/>
</dbReference>
<dbReference type="InterPro" id="IPR036188">
    <property type="entry name" value="FAD/NAD-bd_sf"/>
</dbReference>
<feature type="domain" description="Pyridine nucleotide-disulphide oxidoreductase dimerisation" evidence="17">
    <location>
        <begin position="360"/>
        <end position="467"/>
    </location>
</feature>
<protein>
    <recommendedName>
        <fullName evidence="4 16">Dihydrolipoyl dehydrogenase</fullName>
        <ecNumber evidence="3 16">1.8.1.4</ecNumber>
    </recommendedName>
</protein>
<dbReference type="PRINTS" id="PR00368">
    <property type="entry name" value="FADPNR"/>
</dbReference>
<name>U2THP9_9ACTN</name>
<dbReference type="PROSITE" id="PS00076">
    <property type="entry name" value="PYRIDINE_REDOX_1"/>
    <property type="match status" value="1"/>
</dbReference>
<feature type="disulfide bond" description="Redox-active" evidence="15">
    <location>
        <begin position="52"/>
        <end position="57"/>
    </location>
</feature>
<keyword evidence="11 16" id="KW-0676">Redox-active center</keyword>
<evidence type="ECO:0000259" key="17">
    <source>
        <dbReference type="Pfam" id="PF02852"/>
    </source>
</evidence>
<dbReference type="Proteomes" id="UP000016638">
    <property type="component" value="Unassembled WGS sequence"/>
</dbReference>
<evidence type="ECO:0000256" key="9">
    <source>
        <dbReference type="ARBA" id="ARBA00023027"/>
    </source>
</evidence>
<feature type="binding site" evidence="14">
    <location>
        <position position="324"/>
    </location>
    <ligand>
        <name>FAD</name>
        <dbReference type="ChEBI" id="CHEBI:57692"/>
    </ligand>
</feature>
<accession>U2THP9</accession>
<dbReference type="GO" id="GO:0004148">
    <property type="term" value="F:dihydrolipoyl dehydrogenase (NADH) activity"/>
    <property type="evidence" value="ECO:0007669"/>
    <property type="project" value="UniProtKB-EC"/>
</dbReference>
<comment type="similarity">
    <text evidence="2 16">Belongs to the class-I pyridine nucleotide-disulfide oxidoreductase family.</text>
</comment>
<dbReference type="PANTHER" id="PTHR22912:SF217">
    <property type="entry name" value="DIHYDROLIPOYL DEHYDROGENASE"/>
    <property type="match status" value="1"/>
</dbReference>
<dbReference type="Pfam" id="PF07992">
    <property type="entry name" value="Pyr_redox_2"/>
    <property type="match status" value="1"/>
</dbReference>
<reference evidence="19 20" key="1">
    <citation type="submission" date="2013-08" db="EMBL/GenBank/DDBJ databases">
        <authorList>
            <person name="Durkin A.S."/>
            <person name="Haft D.R."/>
            <person name="McCorrison J."/>
            <person name="Torralba M."/>
            <person name="Gillis M."/>
            <person name="Haft D.H."/>
            <person name="Methe B."/>
            <person name="Sutton G."/>
            <person name="Nelson K.E."/>
        </authorList>
    </citation>
    <scope>NUCLEOTIDE SEQUENCE [LARGE SCALE GENOMIC DNA]</scope>
    <source>
        <strain evidence="19 20">F0195</strain>
    </source>
</reference>
<evidence type="ECO:0000313" key="19">
    <source>
        <dbReference type="EMBL" id="ERL06000.1"/>
    </source>
</evidence>
<comment type="miscellaneous">
    <text evidence="16">The active site is a redox-active disulfide bond.</text>
</comment>
<dbReference type="PRINTS" id="PR00411">
    <property type="entry name" value="PNDRDTASEI"/>
</dbReference>
<evidence type="ECO:0000256" key="14">
    <source>
        <dbReference type="PIRSR" id="PIRSR000350-3"/>
    </source>
</evidence>
<evidence type="ECO:0000313" key="20">
    <source>
        <dbReference type="Proteomes" id="UP000016638"/>
    </source>
</evidence>
<keyword evidence="14" id="KW-0547">Nucleotide-binding</keyword>
<keyword evidence="9 14" id="KW-0520">NAD</keyword>
<dbReference type="GO" id="GO:0005737">
    <property type="term" value="C:cytoplasm"/>
    <property type="evidence" value="ECO:0007669"/>
    <property type="project" value="UniProtKB-SubCell"/>
</dbReference>
<dbReference type="OrthoDB" id="9800167at2"/>
<keyword evidence="20" id="KW-1185">Reference proteome</keyword>
<evidence type="ECO:0000256" key="16">
    <source>
        <dbReference type="RuleBase" id="RU003692"/>
    </source>
</evidence>
<keyword evidence="6 16" id="KW-0285">Flavoprotein</keyword>
<comment type="subcellular location">
    <subcellularLocation>
        <location evidence="1">Cytoplasm</location>
    </subcellularLocation>
</comment>
<dbReference type="GO" id="GO:0050660">
    <property type="term" value="F:flavin adenine dinucleotide binding"/>
    <property type="evidence" value="ECO:0007669"/>
    <property type="project" value="InterPro"/>
</dbReference>
<dbReference type="InterPro" id="IPR006258">
    <property type="entry name" value="Lipoamide_DH"/>
</dbReference>
<dbReference type="EC" id="1.8.1.4" evidence="3 16"/>
<dbReference type="STRING" id="1125712.HMPREF1316_0860"/>
<evidence type="ECO:0000256" key="1">
    <source>
        <dbReference type="ARBA" id="ARBA00004496"/>
    </source>
</evidence>
<comment type="caution">
    <text evidence="19">The sequence shown here is derived from an EMBL/GenBank/DDBJ whole genome shotgun (WGS) entry which is preliminary data.</text>
</comment>
<dbReference type="SUPFAM" id="SSF55424">
    <property type="entry name" value="FAD/NAD-linked reductases, dimerisation (C-terminal) domain"/>
    <property type="match status" value="1"/>
</dbReference>
<evidence type="ECO:0000256" key="3">
    <source>
        <dbReference type="ARBA" id="ARBA00012608"/>
    </source>
</evidence>
<dbReference type="InterPro" id="IPR023753">
    <property type="entry name" value="FAD/NAD-binding_dom"/>
</dbReference>
<evidence type="ECO:0000256" key="13">
    <source>
        <dbReference type="PIRSR" id="PIRSR000350-2"/>
    </source>
</evidence>
<dbReference type="PIRSF" id="PIRSF000350">
    <property type="entry name" value="Mercury_reductase_MerA"/>
    <property type="match status" value="1"/>
</dbReference>
<keyword evidence="7 14" id="KW-0274">FAD</keyword>
<dbReference type="InterPro" id="IPR012999">
    <property type="entry name" value="Pyr_OxRdtase_I_AS"/>
</dbReference>
<feature type="binding site" evidence="14">
    <location>
        <position position="215"/>
    </location>
    <ligand>
        <name>NAD(+)</name>
        <dbReference type="ChEBI" id="CHEBI:57540"/>
    </ligand>
</feature>
<dbReference type="SUPFAM" id="SSF51905">
    <property type="entry name" value="FAD/NAD(P)-binding domain"/>
    <property type="match status" value="1"/>
</dbReference>
<evidence type="ECO:0000256" key="11">
    <source>
        <dbReference type="ARBA" id="ARBA00023284"/>
    </source>
</evidence>
<dbReference type="Gene3D" id="3.50.50.60">
    <property type="entry name" value="FAD/NAD(P)-binding domain"/>
    <property type="match status" value="2"/>
</dbReference>
<dbReference type="PATRIC" id="fig|1125712.3.peg.2527"/>
<dbReference type="Pfam" id="PF02852">
    <property type="entry name" value="Pyr_redox_dim"/>
    <property type="match status" value="1"/>
</dbReference>
<dbReference type="Gene3D" id="3.30.390.30">
    <property type="match status" value="1"/>
</dbReference>
<evidence type="ECO:0000256" key="7">
    <source>
        <dbReference type="ARBA" id="ARBA00022827"/>
    </source>
</evidence>
<dbReference type="InterPro" id="IPR004099">
    <property type="entry name" value="Pyr_nucl-diS_OxRdtase_dimer"/>
</dbReference>
<dbReference type="FunFam" id="3.30.390.30:FF:000001">
    <property type="entry name" value="Dihydrolipoyl dehydrogenase"/>
    <property type="match status" value="1"/>
</dbReference>
<evidence type="ECO:0000256" key="4">
    <source>
        <dbReference type="ARBA" id="ARBA00016961"/>
    </source>
</evidence>
<comment type="catalytic activity">
    <reaction evidence="12 16">
        <text>N(6)-[(R)-dihydrolipoyl]-L-lysyl-[protein] + NAD(+) = N(6)-[(R)-lipoyl]-L-lysyl-[protein] + NADH + H(+)</text>
        <dbReference type="Rhea" id="RHEA:15045"/>
        <dbReference type="Rhea" id="RHEA-COMP:10474"/>
        <dbReference type="Rhea" id="RHEA-COMP:10475"/>
        <dbReference type="ChEBI" id="CHEBI:15378"/>
        <dbReference type="ChEBI" id="CHEBI:57540"/>
        <dbReference type="ChEBI" id="CHEBI:57945"/>
        <dbReference type="ChEBI" id="CHEBI:83099"/>
        <dbReference type="ChEBI" id="CHEBI:83100"/>
        <dbReference type="EC" id="1.8.1.4"/>
    </reaction>
</comment>
<dbReference type="InterPro" id="IPR001100">
    <property type="entry name" value="Pyr_nuc-diS_OxRdtase"/>
</dbReference>
<feature type="binding site" evidence="14">
    <location>
        <position position="284"/>
    </location>
    <ligand>
        <name>NAD(+)</name>
        <dbReference type="ChEBI" id="CHEBI:57540"/>
    </ligand>
</feature>
<keyword evidence="5" id="KW-0963">Cytoplasm</keyword>
<evidence type="ECO:0000256" key="6">
    <source>
        <dbReference type="ARBA" id="ARBA00022630"/>
    </source>
</evidence>
<organism evidence="19 20">
    <name type="scientific">Olsenella profusa F0195</name>
    <dbReference type="NCBI Taxonomy" id="1125712"/>
    <lineage>
        <taxon>Bacteria</taxon>
        <taxon>Bacillati</taxon>
        <taxon>Actinomycetota</taxon>
        <taxon>Coriobacteriia</taxon>
        <taxon>Coriobacteriales</taxon>
        <taxon>Atopobiaceae</taxon>
        <taxon>Olsenella</taxon>
    </lineage>
</organism>
<gene>
    <name evidence="19" type="primary">lpdA</name>
    <name evidence="19" type="ORF">HMPREF1316_0860</name>
</gene>
<evidence type="ECO:0000256" key="15">
    <source>
        <dbReference type="PIRSR" id="PIRSR000350-4"/>
    </source>
</evidence>
<keyword evidence="8 16" id="KW-0560">Oxidoreductase</keyword>
<dbReference type="RefSeq" id="WP_021727385.1">
    <property type="nucleotide sequence ID" value="NZ_AWEZ01000073.1"/>
</dbReference>
<evidence type="ECO:0000256" key="10">
    <source>
        <dbReference type="ARBA" id="ARBA00023157"/>
    </source>
</evidence>
<proteinExistence type="inferred from homology"/>
<evidence type="ECO:0000256" key="8">
    <source>
        <dbReference type="ARBA" id="ARBA00023002"/>
    </source>
</evidence>
<dbReference type="eggNOG" id="COG1249">
    <property type="taxonomic scope" value="Bacteria"/>
</dbReference>
<keyword evidence="10" id="KW-1015">Disulfide bond</keyword>
<comment type="cofactor">
    <cofactor evidence="14 16">
        <name>FAD</name>
        <dbReference type="ChEBI" id="CHEBI:57692"/>
    </cofactor>
    <text evidence="14 16">Binds 1 FAD per subunit.</text>
</comment>
<dbReference type="InterPro" id="IPR050151">
    <property type="entry name" value="Class-I_Pyr_Nuc-Dis_Oxidored"/>
</dbReference>
<feature type="domain" description="FAD/NAD(P)-binding" evidence="18">
    <location>
        <begin position="16"/>
        <end position="340"/>
    </location>
</feature>
<dbReference type="NCBIfam" id="TIGR01350">
    <property type="entry name" value="lipoamide_DH"/>
    <property type="match status" value="1"/>
</dbReference>